<feature type="non-terminal residue" evidence="5">
    <location>
        <position position="281"/>
    </location>
</feature>
<dbReference type="AlphaFoldDB" id="A0A382W3Q9"/>
<dbReference type="PROSITE" id="PS51007">
    <property type="entry name" value="CYTC"/>
    <property type="match status" value="1"/>
</dbReference>
<sequence>VLNNGSDEVLIRALELAAAWKMRDLIADVRTLARKAKTLSVRVAAVLTLGQIGSDDRGLLKGFLDDDKAPVALKLAALNALSRMDIKAAANFGVQLLMKEQNPADVLAPFLARGGGPKALAEALKERKLKSGSAAKALAALQAAGSSDQGLTQVLSKTAGIVVVGPVYSEIFVRDLARESVRGDAGRGRQVFQLAGCAACHRVRAEKAGVSMIGPDLSTIGNTLSIDRIIEEVLWPGRAVKEGYSLLQVTTKDGTVHQGYEQRSRSEDVFLKPLGRAETIR</sequence>
<name>A0A382W3Q9_9ZZZZ</name>
<dbReference type="GO" id="GO:0046872">
    <property type="term" value="F:metal ion binding"/>
    <property type="evidence" value="ECO:0007669"/>
    <property type="project" value="UniProtKB-KW"/>
</dbReference>
<evidence type="ECO:0000256" key="1">
    <source>
        <dbReference type="ARBA" id="ARBA00022617"/>
    </source>
</evidence>
<evidence type="ECO:0000256" key="2">
    <source>
        <dbReference type="ARBA" id="ARBA00022723"/>
    </source>
</evidence>
<feature type="domain" description="Cytochrome c" evidence="4">
    <location>
        <begin position="183"/>
        <end position="281"/>
    </location>
</feature>
<dbReference type="Gene3D" id="1.10.760.10">
    <property type="entry name" value="Cytochrome c-like domain"/>
    <property type="match status" value="1"/>
</dbReference>
<evidence type="ECO:0000313" key="5">
    <source>
        <dbReference type="EMBL" id="SVD52771.1"/>
    </source>
</evidence>
<dbReference type="PANTHER" id="PTHR33546:SF1">
    <property type="entry name" value="LARGE, MULTIFUNCTIONAL SECRETED PROTEIN"/>
    <property type="match status" value="1"/>
</dbReference>
<proteinExistence type="predicted"/>
<dbReference type="Pfam" id="PF00034">
    <property type="entry name" value="Cytochrom_C"/>
    <property type="match status" value="1"/>
</dbReference>
<accession>A0A382W3Q9</accession>
<dbReference type="InterPro" id="IPR009056">
    <property type="entry name" value="Cyt_c-like_dom"/>
</dbReference>
<dbReference type="EMBL" id="UINC01156387">
    <property type="protein sequence ID" value="SVD52771.1"/>
    <property type="molecule type" value="Genomic_DNA"/>
</dbReference>
<evidence type="ECO:0000256" key="3">
    <source>
        <dbReference type="ARBA" id="ARBA00023004"/>
    </source>
</evidence>
<dbReference type="PANTHER" id="PTHR33546">
    <property type="entry name" value="LARGE, MULTIFUNCTIONAL SECRETED PROTEIN-RELATED"/>
    <property type="match status" value="1"/>
</dbReference>
<feature type="non-terminal residue" evidence="5">
    <location>
        <position position="1"/>
    </location>
</feature>
<dbReference type="InterPro" id="IPR036909">
    <property type="entry name" value="Cyt_c-like_dom_sf"/>
</dbReference>
<evidence type="ECO:0000259" key="4">
    <source>
        <dbReference type="PROSITE" id="PS51007"/>
    </source>
</evidence>
<dbReference type="SUPFAM" id="SSF46626">
    <property type="entry name" value="Cytochrome c"/>
    <property type="match status" value="1"/>
</dbReference>
<keyword evidence="2" id="KW-0479">Metal-binding</keyword>
<gene>
    <name evidence="5" type="ORF">METZ01_LOCUS405625</name>
</gene>
<keyword evidence="1" id="KW-0349">Heme</keyword>
<dbReference type="GO" id="GO:0009055">
    <property type="term" value="F:electron transfer activity"/>
    <property type="evidence" value="ECO:0007669"/>
    <property type="project" value="InterPro"/>
</dbReference>
<protein>
    <recommendedName>
        <fullName evidence="4">Cytochrome c domain-containing protein</fullName>
    </recommendedName>
</protein>
<reference evidence="5" key="1">
    <citation type="submission" date="2018-05" db="EMBL/GenBank/DDBJ databases">
        <authorList>
            <person name="Lanie J.A."/>
            <person name="Ng W.-L."/>
            <person name="Kazmierczak K.M."/>
            <person name="Andrzejewski T.M."/>
            <person name="Davidsen T.M."/>
            <person name="Wayne K.J."/>
            <person name="Tettelin H."/>
            <person name="Glass J.I."/>
            <person name="Rusch D."/>
            <person name="Podicherti R."/>
            <person name="Tsui H.-C.T."/>
            <person name="Winkler M.E."/>
        </authorList>
    </citation>
    <scope>NUCLEOTIDE SEQUENCE</scope>
</reference>
<dbReference type="GO" id="GO:0020037">
    <property type="term" value="F:heme binding"/>
    <property type="evidence" value="ECO:0007669"/>
    <property type="project" value="InterPro"/>
</dbReference>
<keyword evidence="3" id="KW-0408">Iron</keyword>
<organism evidence="5">
    <name type="scientific">marine metagenome</name>
    <dbReference type="NCBI Taxonomy" id="408172"/>
    <lineage>
        <taxon>unclassified sequences</taxon>
        <taxon>metagenomes</taxon>
        <taxon>ecological metagenomes</taxon>
    </lineage>
</organism>